<dbReference type="EMBL" id="CP036172">
    <property type="protein sequence ID" value="QSZ67570.1"/>
    <property type="molecule type" value="Genomic_DNA"/>
</dbReference>
<feature type="binding site" evidence="7">
    <location>
        <position position="22"/>
    </location>
    <ligand>
        <name>3-phosphoshikimate</name>
        <dbReference type="ChEBI" id="CHEBI:145989"/>
    </ligand>
</feature>
<dbReference type="CDD" id="cd01556">
    <property type="entry name" value="EPSP_synthase"/>
    <property type="match status" value="1"/>
</dbReference>
<feature type="binding site" evidence="7">
    <location>
        <position position="194"/>
    </location>
    <ligand>
        <name>3-phosphoshikimate</name>
        <dbReference type="ChEBI" id="CHEBI:145989"/>
    </ligand>
</feature>
<comment type="subcellular location">
    <subcellularLocation>
        <location evidence="7">Cytoplasm</location>
    </subcellularLocation>
</comment>
<protein>
    <recommendedName>
        <fullName evidence="7">3-phosphoshikimate 1-carboxyvinyltransferase</fullName>
        <ecNumber evidence="7">2.5.1.19</ecNumber>
    </recommendedName>
    <alternativeName>
        <fullName evidence="7">5-enolpyruvylshikimate-3-phosphate synthase</fullName>
        <shortName evidence="7">EPSP synthase</shortName>
        <shortName evidence="7">EPSPS</shortName>
    </alternativeName>
</protein>
<keyword evidence="3 7" id="KW-0028">Amino-acid biosynthesis</keyword>
<feature type="binding site" evidence="7">
    <location>
        <position position="121"/>
    </location>
    <ligand>
        <name>phosphoenolpyruvate</name>
        <dbReference type="ChEBI" id="CHEBI:58702"/>
    </ligand>
</feature>
<evidence type="ECO:0000259" key="8">
    <source>
        <dbReference type="Pfam" id="PF00275"/>
    </source>
</evidence>
<dbReference type="GO" id="GO:0009073">
    <property type="term" value="P:aromatic amino acid family biosynthetic process"/>
    <property type="evidence" value="ECO:0007669"/>
    <property type="project" value="UniProtKB-KW"/>
</dbReference>
<dbReference type="GeneID" id="76424431"/>
<feature type="binding site" evidence="7">
    <location>
        <position position="166"/>
    </location>
    <ligand>
        <name>3-phosphoshikimate</name>
        <dbReference type="ChEBI" id="CHEBI:145989"/>
    </ligand>
</feature>
<keyword evidence="10" id="KW-1185">Reference proteome</keyword>
<dbReference type="NCBIfam" id="TIGR01356">
    <property type="entry name" value="aroA"/>
    <property type="match status" value="1"/>
</dbReference>
<dbReference type="InterPro" id="IPR036968">
    <property type="entry name" value="Enolpyruvate_Tfrase_sf"/>
</dbReference>
<evidence type="ECO:0000256" key="2">
    <source>
        <dbReference type="ARBA" id="ARBA00009948"/>
    </source>
</evidence>
<accession>A0A8A3S7C7</accession>
<sequence>MEVSLARRRGVDLTVAAPPSKSLTHRALVVVALADGKSEIVRPLDAGDIARTRTGLETLGIRVVGDADVLTVQGCAGRLPLDAPAVVDAGDSGTSLRFLTGLATLADFPVTLTGSARMQERPIGPLGDAVAALGGEVGYAGRPGFPPIIVRGPVRGGSVSMPGDVSSQFISALLIAAPCWADGLALTLTTPPVSASYLDLTTGVMAAFGVEVRQEERTFLVEPGRYHPTHYEVEGDWSSASTFFAIGAVCGGRVRVDHLDPTSAQGDRRFLDALAAMGCRVRADSTGVVLESDGVLDGTEVEMAASPDTVQNLAAVAAFARGPTTITGTAHLRYKESDRVAAIARVLRGFGAGVEVGEDQITISPGPRRGHLVVDPVRDHRTAMSAAVLGLGSGEVTVQEAECVAKSFPGFWEALQEAGLL</sequence>
<dbReference type="InterPro" id="IPR006264">
    <property type="entry name" value="EPSP_synthase"/>
</dbReference>
<name>A0A8A3S7C7_9EURY</name>
<comment type="subunit">
    <text evidence="7">Monomer.</text>
</comment>
<dbReference type="GO" id="GO:0009423">
    <property type="term" value="P:chorismate biosynthetic process"/>
    <property type="evidence" value="ECO:0007669"/>
    <property type="project" value="UniProtKB-UniRule"/>
</dbReference>
<dbReference type="SUPFAM" id="SSF55205">
    <property type="entry name" value="EPT/RTPC-like"/>
    <property type="match status" value="1"/>
</dbReference>
<evidence type="ECO:0000313" key="10">
    <source>
        <dbReference type="Proteomes" id="UP001042704"/>
    </source>
</evidence>
<dbReference type="RefSeq" id="WP_265580471.1">
    <property type="nucleotide sequence ID" value="NZ_CP036172.1"/>
</dbReference>
<comment type="similarity">
    <text evidence="2 7">Belongs to the EPSP synthase family.</text>
</comment>
<feature type="binding site" evidence="7">
    <location>
        <position position="167"/>
    </location>
    <ligand>
        <name>3-phosphoshikimate</name>
        <dbReference type="ChEBI" id="CHEBI:145989"/>
    </ligand>
</feature>
<dbReference type="Pfam" id="PF00275">
    <property type="entry name" value="EPSP_synthase"/>
    <property type="match status" value="1"/>
</dbReference>
<dbReference type="GO" id="GO:0005737">
    <property type="term" value="C:cytoplasm"/>
    <property type="evidence" value="ECO:0007669"/>
    <property type="project" value="UniProtKB-SubCell"/>
</dbReference>
<dbReference type="PROSITE" id="PS00885">
    <property type="entry name" value="EPSP_SYNTHASE_2"/>
    <property type="match status" value="1"/>
</dbReference>
<dbReference type="EC" id="2.5.1.19" evidence="7"/>
<dbReference type="PIRSF" id="PIRSF000505">
    <property type="entry name" value="EPSPS"/>
    <property type="match status" value="1"/>
</dbReference>
<gene>
    <name evidence="7 9" type="primary">aroA</name>
    <name evidence="9" type="ORF">RJ40_08650</name>
</gene>
<dbReference type="InterPro" id="IPR023193">
    <property type="entry name" value="EPSP_synthase_CS"/>
</dbReference>
<keyword evidence="7" id="KW-0963">Cytoplasm</keyword>
<feature type="active site" description="Proton acceptor" evidence="7">
    <location>
        <position position="308"/>
    </location>
</feature>
<evidence type="ECO:0000256" key="7">
    <source>
        <dbReference type="HAMAP-Rule" id="MF_00210"/>
    </source>
</evidence>
<feature type="binding site" evidence="7">
    <location>
        <position position="335"/>
    </location>
    <ligand>
        <name>3-phosphoshikimate</name>
        <dbReference type="ChEBI" id="CHEBI:145989"/>
    </ligand>
</feature>
<feature type="binding site" evidence="7">
    <location>
        <position position="168"/>
    </location>
    <ligand>
        <name>3-phosphoshikimate</name>
        <dbReference type="ChEBI" id="CHEBI:145989"/>
    </ligand>
</feature>
<feature type="binding site" evidence="7">
    <location>
        <position position="381"/>
    </location>
    <ligand>
        <name>phosphoenolpyruvate</name>
        <dbReference type="ChEBI" id="CHEBI:58702"/>
    </ligand>
</feature>
<organism evidence="9 10">
    <name type="scientific">Methanofollis aquaemaris</name>
    <dbReference type="NCBI Taxonomy" id="126734"/>
    <lineage>
        <taxon>Archaea</taxon>
        <taxon>Methanobacteriati</taxon>
        <taxon>Methanobacteriota</taxon>
        <taxon>Stenosarchaea group</taxon>
        <taxon>Methanomicrobia</taxon>
        <taxon>Methanomicrobiales</taxon>
        <taxon>Methanomicrobiaceae</taxon>
        <taxon>Methanofollis</taxon>
    </lineage>
</organism>
<dbReference type="AlphaFoldDB" id="A0A8A3S7C7"/>
<comment type="function">
    <text evidence="7">Catalyzes the transfer of the enolpyruvyl moiety of phosphoenolpyruvate (PEP) to the 5-hydroxyl of shikimate-3-phosphate (S3P) to produce enolpyruvyl shikimate-3-phosphate and inorganic phosphate.</text>
</comment>
<feature type="binding site" evidence="7">
    <location>
        <position position="168"/>
    </location>
    <ligand>
        <name>phosphoenolpyruvate</name>
        <dbReference type="ChEBI" id="CHEBI:58702"/>
    </ligand>
</feature>
<comment type="pathway">
    <text evidence="1">Metabolic intermediate biosynthesis; chorismate biosynthesis; chorismate from D-erythrose 4-phosphate and phosphoenolpyruvate: step 6/7.</text>
</comment>
<dbReference type="InterPro" id="IPR013792">
    <property type="entry name" value="RNA3'P_cycl/enolpyr_Trfase_a/b"/>
</dbReference>
<reference evidence="9" key="2">
    <citation type="submission" date="2019-02" db="EMBL/GenBank/DDBJ databases">
        <authorList>
            <person name="Chen S.-C."/>
            <person name="Chien H.-H."/>
            <person name="Lai M.-C."/>
        </authorList>
    </citation>
    <scope>NUCLEOTIDE SEQUENCE</scope>
    <source>
        <strain evidence="9">N2F9704</strain>
    </source>
</reference>
<feature type="binding site" evidence="7">
    <location>
        <position position="93"/>
    </location>
    <ligand>
        <name>phosphoenolpyruvate</name>
        <dbReference type="ChEBI" id="CHEBI:58702"/>
    </ligand>
</feature>
<reference evidence="9" key="1">
    <citation type="journal article" date="2001" name="Int. J. Syst. Evol. Microbiol.">
        <title>Methanofollis aquaemaris sp. nov., a methanogen isolated from an aquaculture fish pond.</title>
        <authorList>
            <person name="Lai M.C."/>
            <person name="Chen S.C."/>
        </authorList>
    </citation>
    <scope>NUCLEOTIDE SEQUENCE</scope>
    <source>
        <strain evidence="9">N2F9704</strain>
    </source>
</reference>
<feature type="binding site" evidence="7">
    <location>
        <position position="26"/>
    </location>
    <ligand>
        <name>3-phosphoshikimate</name>
        <dbReference type="ChEBI" id="CHEBI:145989"/>
    </ligand>
</feature>
<dbReference type="UniPathway" id="UPA00053">
    <property type="reaction ID" value="UER00089"/>
</dbReference>
<evidence type="ECO:0000256" key="3">
    <source>
        <dbReference type="ARBA" id="ARBA00022605"/>
    </source>
</evidence>
<dbReference type="HAMAP" id="MF_00210">
    <property type="entry name" value="EPSP_synth"/>
    <property type="match status" value="1"/>
</dbReference>
<evidence type="ECO:0000256" key="1">
    <source>
        <dbReference type="ARBA" id="ARBA00004811"/>
    </source>
</evidence>
<keyword evidence="5 7" id="KW-0057">Aromatic amino acid biosynthesis</keyword>
<feature type="binding site" evidence="7">
    <location>
        <position position="21"/>
    </location>
    <ligand>
        <name>3-phosphoshikimate</name>
        <dbReference type="ChEBI" id="CHEBI:145989"/>
    </ligand>
</feature>
<dbReference type="KEGG" id="maqe:RJ40_08650"/>
<proteinExistence type="inferred from homology"/>
<feature type="binding site" evidence="7">
    <location>
        <position position="406"/>
    </location>
    <ligand>
        <name>phosphoenolpyruvate</name>
        <dbReference type="ChEBI" id="CHEBI:58702"/>
    </ligand>
</feature>
<keyword evidence="4 7" id="KW-0808">Transferase</keyword>
<dbReference type="Proteomes" id="UP001042704">
    <property type="component" value="Chromosome"/>
</dbReference>
<feature type="binding site" evidence="7">
    <location>
        <position position="21"/>
    </location>
    <ligand>
        <name>phosphoenolpyruvate</name>
        <dbReference type="ChEBI" id="CHEBI:58702"/>
    </ligand>
</feature>
<comment type="catalytic activity">
    <reaction evidence="6">
        <text>3-phosphoshikimate + phosphoenolpyruvate = 5-O-(1-carboxyvinyl)-3-phosphoshikimate + phosphate</text>
        <dbReference type="Rhea" id="RHEA:21256"/>
        <dbReference type="ChEBI" id="CHEBI:43474"/>
        <dbReference type="ChEBI" id="CHEBI:57701"/>
        <dbReference type="ChEBI" id="CHEBI:58702"/>
        <dbReference type="ChEBI" id="CHEBI:145989"/>
        <dbReference type="EC" id="2.5.1.19"/>
    </reaction>
    <physiologicalReaction direction="left-to-right" evidence="6">
        <dbReference type="Rhea" id="RHEA:21257"/>
    </physiologicalReaction>
</comment>
<evidence type="ECO:0000256" key="6">
    <source>
        <dbReference type="ARBA" id="ARBA00044633"/>
    </source>
</evidence>
<dbReference type="Gene3D" id="3.65.10.10">
    <property type="entry name" value="Enolpyruvate transferase domain"/>
    <property type="match status" value="2"/>
</dbReference>
<dbReference type="GO" id="GO:0003866">
    <property type="term" value="F:3-phosphoshikimate 1-carboxyvinyltransferase activity"/>
    <property type="evidence" value="ECO:0007669"/>
    <property type="project" value="UniProtKB-UniRule"/>
</dbReference>
<feature type="domain" description="Enolpyruvate transferase" evidence="8">
    <location>
        <begin position="13"/>
        <end position="415"/>
    </location>
</feature>
<dbReference type="PANTHER" id="PTHR21090">
    <property type="entry name" value="AROM/DEHYDROQUINATE SYNTHASE"/>
    <property type="match status" value="1"/>
</dbReference>
<feature type="binding site" evidence="7">
    <location>
        <position position="339"/>
    </location>
    <ligand>
        <name>phosphoenolpyruvate</name>
        <dbReference type="ChEBI" id="CHEBI:58702"/>
    </ligand>
</feature>
<feature type="binding site" evidence="7">
    <location>
        <position position="308"/>
    </location>
    <ligand>
        <name>3-phosphoshikimate</name>
        <dbReference type="ChEBI" id="CHEBI:145989"/>
    </ligand>
</feature>
<dbReference type="GO" id="GO:0008652">
    <property type="term" value="P:amino acid biosynthetic process"/>
    <property type="evidence" value="ECO:0007669"/>
    <property type="project" value="UniProtKB-KW"/>
</dbReference>
<evidence type="ECO:0000313" key="9">
    <source>
        <dbReference type="EMBL" id="QSZ67570.1"/>
    </source>
</evidence>
<dbReference type="PANTHER" id="PTHR21090:SF5">
    <property type="entry name" value="PENTAFUNCTIONAL AROM POLYPEPTIDE"/>
    <property type="match status" value="1"/>
</dbReference>
<evidence type="ECO:0000256" key="5">
    <source>
        <dbReference type="ARBA" id="ARBA00023141"/>
    </source>
</evidence>
<dbReference type="InterPro" id="IPR001986">
    <property type="entry name" value="Enolpyruvate_Tfrase_dom"/>
</dbReference>
<evidence type="ECO:0000256" key="4">
    <source>
        <dbReference type="ARBA" id="ARBA00022679"/>
    </source>
</evidence>
<comment type="caution">
    <text evidence="7">Lacks conserved residue(s) required for the propagation of feature annotation.</text>
</comment>